<dbReference type="InterPro" id="IPR047057">
    <property type="entry name" value="MerR_fam"/>
</dbReference>
<dbReference type="Pfam" id="PF06271">
    <property type="entry name" value="RDD"/>
    <property type="match status" value="1"/>
</dbReference>
<feature type="domain" description="HTH merR-type" evidence="7">
    <location>
        <begin position="1"/>
        <end position="68"/>
    </location>
</feature>
<comment type="caution">
    <text evidence="8">The sequence shown here is derived from an EMBL/GenBank/DDBJ whole genome shotgun (WGS) entry which is preliminary data.</text>
</comment>
<keyword evidence="9" id="KW-1185">Reference proteome</keyword>
<dbReference type="InterPro" id="IPR010432">
    <property type="entry name" value="RDD"/>
</dbReference>
<feature type="transmembrane region" description="Helical" evidence="6">
    <location>
        <begin position="176"/>
        <end position="198"/>
    </location>
</feature>
<name>A0ABV1ENG7_9FIRM</name>
<evidence type="ECO:0000313" key="9">
    <source>
        <dbReference type="Proteomes" id="UP001440599"/>
    </source>
</evidence>
<proteinExistence type="predicted"/>
<dbReference type="PROSITE" id="PS50937">
    <property type="entry name" value="HTH_MERR_2"/>
    <property type="match status" value="1"/>
</dbReference>
<dbReference type="PANTHER" id="PTHR30204">
    <property type="entry name" value="REDOX-CYCLING DRUG-SENSING TRANSCRIPTIONAL ACTIVATOR SOXR"/>
    <property type="match status" value="1"/>
</dbReference>
<dbReference type="SUPFAM" id="SSF46955">
    <property type="entry name" value="Putative DNA-binding domain"/>
    <property type="match status" value="1"/>
</dbReference>
<evidence type="ECO:0000259" key="7">
    <source>
        <dbReference type="PROSITE" id="PS50937"/>
    </source>
</evidence>
<dbReference type="RefSeq" id="WP_349139708.1">
    <property type="nucleotide sequence ID" value="NZ_JBBMFT010000003.1"/>
</dbReference>
<dbReference type="SMART" id="SM00422">
    <property type="entry name" value="HTH_MERR"/>
    <property type="match status" value="1"/>
</dbReference>
<evidence type="ECO:0000256" key="2">
    <source>
        <dbReference type="ARBA" id="ARBA00022692"/>
    </source>
</evidence>
<dbReference type="EMBL" id="JBBMFT010000003">
    <property type="protein sequence ID" value="MEQ2456127.1"/>
    <property type="molecule type" value="Genomic_DNA"/>
</dbReference>
<evidence type="ECO:0000256" key="1">
    <source>
        <dbReference type="ARBA" id="ARBA00004141"/>
    </source>
</evidence>
<evidence type="ECO:0000256" key="3">
    <source>
        <dbReference type="ARBA" id="ARBA00022989"/>
    </source>
</evidence>
<comment type="subcellular location">
    <subcellularLocation>
        <location evidence="1">Membrane</location>
        <topology evidence="1">Multi-pass membrane protein</topology>
    </subcellularLocation>
</comment>
<feature type="transmembrane region" description="Helical" evidence="6">
    <location>
        <begin position="153"/>
        <end position="170"/>
    </location>
</feature>
<dbReference type="PANTHER" id="PTHR30204:SF93">
    <property type="entry name" value="HTH MERR-TYPE DOMAIN-CONTAINING PROTEIN"/>
    <property type="match status" value="1"/>
</dbReference>
<organism evidence="8 9">
    <name type="scientific">Flavonifractor hominis</name>
    <dbReference type="NCBI Taxonomy" id="3133178"/>
    <lineage>
        <taxon>Bacteria</taxon>
        <taxon>Bacillati</taxon>
        <taxon>Bacillota</taxon>
        <taxon>Clostridia</taxon>
        <taxon>Eubacteriales</taxon>
        <taxon>Oscillospiraceae</taxon>
        <taxon>Flavonifractor</taxon>
    </lineage>
</organism>
<evidence type="ECO:0000313" key="8">
    <source>
        <dbReference type="EMBL" id="MEQ2456127.1"/>
    </source>
</evidence>
<reference evidence="8 9" key="1">
    <citation type="submission" date="2024-03" db="EMBL/GenBank/DDBJ databases">
        <title>Human intestinal bacterial collection.</title>
        <authorList>
            <person name="Pauvert C."/>
            <person name="Hitch T.C.A."/>
            <person name="Clavel T."/>
        </authorList>
    </citation>
    <scope>NUCLEOTIDE SEQUENCE [LARGE SCALE GENOMIC DNA]</scope>
    <source>
        <strain evidence="8 9">CLA-AP-H34</strain>
    </source>
</reference>
<evidence type="ECO:0000256" key="4">
    <source>
        <dbReference type="ARBA" id="ARBA00023125"/>
    </source>
</evidence>
<accession>A0ABV1ENG7</accession>
<keyword evidence="5 6" id="KW-0472">Membrane</keyword>
<feature type="transmembrane region" description="Helical" evidence="6">
    <location>
        <begin position="282"/>
        <end position="301"/>
    </location>
</feature>
<dbReference type="Gene3D" id="1.10.1660.10">
    <property type="match status" value="1"/>
</dbReference>
<dbReference type="Proteomes" id="UP001440599">
    <property type="component" value="Unassembled WGS sequence"/>
</dbReference>
<sequence>MTVKELEARLGMTRANIRFYEQEGFLSPERGANNYRIYSEADIETLKKIKLLRQLGLSLDTIKKVQQGELELDTALAMQQRALEEQRAELEWAGRVCAAMRDDKAEYTTLDAQKYLNTLDRPAEGEGYFSLKKDSAPMVAYPWRRLFARWLDVFLYSVLWSAFGTLVLRFNPPDNLIFTLLGIYLNYVTMLVVEPLLLSTWGYTPGKWIFGLQVKDTYGGKIYWTTAMTRTWQVFAKGMGYGIPFYNLYRYYKSYRACSDCETLPWEEECGYAIKDTKALRCVGCAGAAAALFGLAVLTMAQAQMPRHRGMLTAEQYVANVNDLYRYITRSSDQTMDENGHWEEQGNVFHLDGLGYGDPDHQLTLDENGKVTAVTLAKDLTGEPIIADSIFQKQLAALSFAAAVGDYNCISWLESGVLTAISERGFGNYTIQAGDVTITQAVHQEGYQDAGDWLFADDSVPEDQLRYQMEFTMTLRSE</sequence>
<dbReference type="InterPro" id="IPR009061">
    <property type="entry name" value="DNA-bd_dom_put_sf"/>
</dbReference>
<dbReference type="CDD" id="cd00592">
    <property type="entry name" value="HTH_MerR-like"/>
    <property type="match status" value="1"/>
</dbReference>
<dbReference type="PRINTS" id="PR00040">
    <property type="entry name" value="HTHMERR"/>
</dbReference>
<keyword evidence="2 6" id="KW-0812">Transmembrane</keyword>
<evidence type="ECO:0000256" key="5">
    <source>
        <dbReference type="ARBA" id="ARBA00023136"/>
    </source>
</evidence>
<gene>
    <name evidence="8" type="ORF">WMO45_06285</name>
</gene>
<evidence type="ECO:0000256" key="6">
    <source>
        <dbReference type="SAM" id="Phobius"/>
    </source>
</evidence>
<dbReference type="Pfam" id="PF13411">
    <property type="entry name" value="MerR_1"/>
    <property type="match status" value="1"/>
</dbReference>
<protein>
    <submittedName>
        <fullName evidence="8">MerR family transcriptional regulator</fullName>
    </submittedName>
</protein>
<dbReference type="InterPro" id="IPR000551">
    <property type="entry name" value="MerR-type_HTH_dom"/>
</dbReference>
<keyword evidence="3 6" id="KW-1133">Transmembrane helix</keyword>
<keyword evidence="4" id="KW-0238">DNA-binding</keyword>